<dbReference type="AlphaFoldDB" id="X1S321"/>
<reference evidence="1" key="1">
    <citation type="journal article" date="2014" name="Front. Microbiol.">
        <title>High frequency of phylogenetically diverse reductive dehalogenase-homologous genes in deep subseafloor sedimentary metagenomes.</title>
        <authorList>
            <person name="Kawai M."/>
            <person name="Futagami T."/>
            <person name="Toyoda A."/>
            <person name="Takaki Y."/>
            <person name="Nishi S."/>
            <person name="Hori S."/>
            <person name="Arai W."/>
            <person name="Tsubouchi T."/>
            <person name="Morono Y."/>
            <person name="Uchiyama I."/>
            <person name="Ito T."/>
            <person name="Fujiyama A."/>
            <person name="Inagaki F."/>
            <person name="Takami H."/>
        </authorList>
    </citation>
    <scope>NUCLEOTIDE SEQUENCE</scope>
    <source>
        <strain evidence="1">Expedition CK06-06</strain>
    </source>
</reference>
<gene>
    <name evidence="1" type="ORF">S12H4_17881</name>
</gene>
<comment type="caution">
    <text evidence="1">The sequence shown here is derived from an EMBL/GenBank/DDBJ whole genome shotgun (WGS) entry which is preliminary data.</text>
</comment>
<proteinExistence type="predicted"/>
<feature type="non-terminal residue" evidence="1">
    <location>
        <position position="1"/>
    </location>
</feature>
<accession>X1S321</accession>
<evidence type="ECO:0000313" key="1">
    <source>
        <dbReference type="EMBL" id="GAI87288.1"/>
    </source>
</evidence>
<dbReference type="EMBL" id="BARW01008783">
    <property type="protein sequence ID" value="GAI87288.1"/>
    <property type="molecule type" value="Genomic_DNA"/>
</dbReference>
<name>X1S321_9ZZZZ</name>
<protein>
    <submittedName>
        <fullName evidence="1">Uncharacterized protein</fullName>
    </submittedName>
</protein>
<sequence>RLYDQKDRFVIDRDGEELLFAIIGKNETNNLVIHTRDSKHQRLLRSLVMEGWLRSRKLD</sequence>
<organism evidence="1">
    <name type="scientific">marine sediment metagenome</name>
    <dbReference type="NCBI Taxonomy" id="412755"/>
    <lineage>
        <taxon>unclassified sequences</taxon>
        <taxon>metagenomes</taxon>
        <taxon>ecological metagenomes</taxon>
    </lineage>
</organism>